<dbReference type="InterPro" id="IPR014718">
    <property type="entry name" value="GH-type_carb-bd"/>
</dbReference>
<sequence>MIPSGEQVRLSAAGYTAVVTQVGAGLRSLRADDRPLVREYAEDVLTPVSSGVVLAPWPNRIRDGAYSFAGSGHLVPINEHDRGNALHGLVAWSAWDVVERSDDRAVLRTRVWPSPAYPTILDLEATYALGPDGLEWSLRAVNAGDVAAPYGASIHPYVVPGAPGRVDEWTLRLPAASYLEVDPDRLLPREVLPVVGTEFDFRSGRTIESTFVDHAFTDVQFAEDGYARVQVLGRDGSGVEVVWDATSPWVQVHTADRPEPELDRTGLAVEPMTCPPDAFNSGTDVVTLQPGDEHSVTWRIRRV</sequence>
<dbReference type="PANTHER" id="PTHR10091">
    <property type="entry name" value="ALDOSE-1-EPIMERASE"/>
    <property type="match status" value="1"/>
</dbReference>
<accession>A0ABX0GWD4</accession>
<comment type="caution">
    <text evidence="1">The sequence shown here is derived from an EMBL/GenBank/DDBJ whole genome shotgun (WGS) entry which is preliminary data.</text>
</comment>
<dbReference type="EMBL" id="JAANNP010000021">
    <property type="protein sequence ID" value="NHC15251.1"/>
    <property type="molecule type" value="Genomic_DNA"/>
</dbReference>
<protein>
    <submittedName>
        <fullName evidence="1">Aldose 1-epimerase family protein</fullName>
    </submittedName>
</protein>
<keyword evidence="2" id="KW-1185">Reference proteome</keyword>
<name>A0ABX0GWD4_9ACTN</name>
<dbReference type="CDD" id="cd09022">
    <property type="entry name" value="Aldose_epim_Ec_YihR"/>
    <property type="match status" value="1"/>
</dbReference>
<dbReference type="PANTHER" id="PTHR10091:SF0">
    <property type="entry name" value="GALACTOSE MUTAROTASE"/>
    <property type="match status" value="1"/>
</dbReference>
<evidence type="ECO:0000313" key="1">
    <source>
        <dbReference type="EMBL" id="NHC15251.1"/>
    </source>
</evidence>
<dbReference type="Pfam" id="PF01263">
    <property type="entry name" value="Aldose_epim"/>
    <property type="match status" value="1"/>
</dbReference>
<dbReference type="Proteomes" id="UP000800981">
    <property type="component" value="Unassembled WGS sequence"/>
</dbReference>
<dbReference type="InterPro" id="IPR008183">
    <property type="entry name" value="Aldose_1/G6P_1-epimerase"/>
</dbReference>
<gene>
    <name evidence="1" type="ORF">G9H71_15830</name>
</gene>
<dbReference type="InterPro" id="IPR037480">
    <property type="entry name" value="YihR-like"/>
</dbReference>
<evidence type="ECO:0000313" key="2">
    <source>
        <dbReference type="Proteomes" id="UP000800981"/>
    </source>
</evidence>
<dbReference type="SUPFAM" id="SSF74650">
    <property type="entry name" value="Galactose mutarotase-like"/>
    <property type="match status" value="1"/>
</dbReference>
<dbReference type="RefSeq" id="WP_166283534.1">
    <property type="nucleotide sequence ID" value="NZ_JAANNP010000021.1"/>
</dbReference>
<dbReference type="InterPro" id="IPR011013">
    <property type="entry name" value="Gal_mutarotase_sf_dom"/>
</dbReference>
<proteinExistence type="predicted"/>
<dbReference type="Gene3D" id="2.70.98.10">
    <property type="match status" value="1"/>
</dbReference>
<organism evidence="1 2">
    <name type="scientific">Motilibacter deserti</name>
    <dbReference type="NCBI Taxonomy" id="2714956"/>
    <lineage>
        <taxon>Bacteria</taxon>
        <taxon>Bacillati</taxon>
        <taxon>Actinomycetota</taxon>
        <taxon>Actinomycetes</taxon>
        <taxon>Motilibacterales</taxon>
        <taxon>Motilibacteraceae</taxon>
        <taxon>Motilibacter</taxon>
    </lineage>
</organism>
<reference evidence="1 2" key="1">
    <citation type="submission" date="2020-03" db="EMBL/GenBank/DDBJ databases">
        <title>Two novel Motilibacter sp.</title>
        <authorList>
            <person name="Liu S."/>
        </authorList>
    </citation>
    <scope>NUCLEOTIDE SEQUENCE [LARGE SCALE GENOMIC DNA]</scope>
    <source>
        <strain evidence="1 2">E257</strain>
    </source>
</reference>